<reference evidence="2 3" key="1">
    <citation type="submission" date="2016-10" db="EMBL/GenBank/DDBJ databases">
        <authorList>
            <person name="de Groot N.N."/>
        </authorList>
    </citation>
    <scope>NUCLEOTIDE SEQUENCE [LARGE SCALE GENOMIC DNA]</scope>
    <source>
        <strain evidence="2 3">JCM 21544</strain>
    </source>
</reference>
<gene>
    <name evidence="2" type="ORF">SAMN05216186_1123</name>
</gene>
<dbReference type="AlphaFoldDB" id="A0A1G9FUV7"/>
<sequence length="68" mass="8069">MDRTLTHRPSLPKTDRLSKVLDLYAIFCLWRQRARTRKQLAVLDERMLADAGISIAEREAELDKPFWR</sequence>
<accession>A0A1G9FUV7</accession>
<name>A0A1G9FUV7_9PSED</name>
<protein>
    <submittedName>
        <fullName evidence="2">Uncharacterized conserved protein YjiS, DUF1127 family</fullName>
    </submittedName>
</protein>
<evidence type="ECO:0000259" key="1">
    <source>
        <dbReference type="Pfam" id="PF06568"/>
    </source>
</evidence>
<keyword evidence="3" id="KW-1185">Reference proteome</keyword>
<dbReference type="RefSeq" id="WP_084338648.1">
    <property type="nucleotide sequence ID" value="NZ_CBKZNZ010000049.1"/>
</dbReference>
<dbReference type="Pfam" id="PF06568">
    <property type="entry name" value="YjiS-like"/>
    <property type="match status" value="1"/>
</dbReference>
<dbReference type="EMBL" id="FNFD01000012">
    <property type="protein sequence ID" value="SDK91913.1"/>
    <property type="molecule type" value="Genomic_DNA"/>
</dbReference>
<feature type="domain" description="YjiS-like" evidence="1">
    <location>
        <begin position="25"/>
        <end position="58"/>
    </location>
</feature>
<dbReference type="InterPro" id="IPR009506">
    <property type="entry name" value="YjiS-like"/>
</dbReference>
<proteinExistence type="predicted"/>
<evidence type="ECO:0000313" key="2">
    <source>
        <dbReference type="EMBL" id="SDK91913.1"/>
    </source>
</evidence>
<organism evidence="2 3">
    <name type="scientific">Pseudomonas indica</name>
    <dbReference type="NCBI Taxonomy" id="137658"/>
    <lineage>
        <taxon>Bacteria</taxon>
        <taxon>Pseudomonadati</taxon>
        <taxon>Pseudomonadota</taxon>
        <taxon>Gammaproteobacteria</taxon>
        <taxon>Pseudomonadales</taxon>
        <taxon>Pseudomonadaceae</taxon>
        <taxon>Pseudomonas</taxon>
    </lineage>
</organism>
<evidence type="ECO:0000313" key="3">
    <source>
        <dbReference type="Proteomes" id="UP000198706"/>
    </source>
</evidence>
<dbReference type="Proteomes" id="UP000198706">
    <property type="component" value="Unassembled WGS sequence"/>
</dbReference>